<organism evidence="1">
    <name type="scientific">uncultured Mycobacterium sp</name>
    <dbReference type="NCBI Taxonomy" id="171292"/>
    <lineage>
        <taxon>Bacteria</taxon>
        <taxon>Bacillati</taxon>
        <taxon>Actinomycetota</taxon>
        <taxon>Actinomycetes</taxon>
        <taxon>Mycobacteriales</taxon>
        <taxon>Mycobacteriaceae</taxon>
        <taxon>Mycobacterium</taxon>
        <taxon>environmental samples</taxon>
    </lineage>
</organism>
<dbReference type="AlphaFoldDB" id="A0A1Y5PFM1"/>
<sequence length="114" mass="12470">MTTTWDRLDHDPTSIASIAADQSSPCGELTEHDYWTDHAIEVDQRRIALTVALNTALAALDQASSALGELTSDHVYDVEFAEGRDGDDVAKFLDDSLRYTRAAYAIAHTITSRG</sequence>
<protein>
    <submittedName>
        <fullName evidence="1">Uncharacterized protein</fullName>
    </submittedName>
</protein>
<reference evidence="1" key="1">
    <citation type="submission" date="2016-03" db="EMBL/GenBank/DDBJ databases">
        <authorList>
            <person name="Ploux O."/>
        </authorList>
    </citation>
    <scope>NUCLEOTIDE SEQUENCE</scope>
    <source>
        <strain evidence="1">UC10</strain>
    </source>
</reference>
<proteinExistence type="predicted"/>
<evidence type="ECO:0000313" key="1">
    <source>
        <dbReference type="EMBL" id="SBS77484.1"/>
    </source>
</evidence>
<name>A0A1Y5PFM1_9MYCO</name>
<dbReference type="EMBL" id="FLQS01000038">
    <property type="protein sequence ID" value="SBS77484.1"/>
    <property type="molecule type" value="Genomic_DNA"/>
</dbReference>
<accession>A0A1Y5PFM1</accession>
<gene>
    <name evidence="1" type="ORF">MHPYR_430073</name>
</gene>